<sequence length="66" mass="7377">MTQAYYRITVPVEGSDGKTRFRPVGTLFAQREDAKSAFKIKLDFPVGATELVVFDPKQVSDDNPVE</sequence>
<organism evidence="1 2">
    <name type="scientific">Paracoccus zhejiangensis</name>
    <dbReference type="NCBI Taxonomy" id="1077935"/>
    <lineage>
        <taxon>Bacteria</taxon>
        <taxon>Pseudomonadati</taxon>
        <taxon>Pseudomonadota</taxon>
        <taxon>Alphaproteobacteria</taxon>
        <taxon>Rhodobacterales</taxon>
        <taxon>Paracoccaceae</taxon>
        <taxon>Paracoccus</taxon>
    </lineage>
</organism>
<dbReference type="EMBL" id="CP025432">
    <property type="protein sequence ID" value="AUH66801.1"/>
    <property type="molecule type" value="Genomic_DNA"/>
</dbReference>
<geneLocation type="plasmid" evidence="2">
    <name>ppz02</name>
</geneLocation>
<protein>
    <submittedName>
        <fullName evidence="1">Uncharacterized protein</fullName>
    </submittedName>
</protein>
<dbReference type="KEGG" id="pzh:CX676_21115"/>
<keyword evidence="2" id="KW-1185">Reference proteome</keyword>
<name>A0A2H5F5H1_9RHOB</name>
<evidence type="ECO:0000313" key="1">
    <source>
        <dbReference type="EMBL" id="AUH66801.1"/>
    </source>
</evidence>
<reference evidence="1 2" key="1">
    <citation type="journal article" date="2013" name="Antonie Van Leeuwenhoek">
        <title>Paracoccus zhejiangensis sp. nov., isolated from activated sludge in wastewater-treatment system.</title>
        <authorList>
            <person name="Wu Z.G."/>
            <person name="Zhang D.F."/>
            <person name="Liu Y.L."/>
            <person name="Wang F."/>
            <person name="Jiang X."/>
            <person name="Li C."/>
            <person name="Li S.P."/>
            <person name="Hong Q."/>
            <person name="Li W.J."/>
        </authorList>
    </citation>
    <scope>NUCLEOTIDE SEQUENCE [LARGE SCALE GENOMIC DNA]</scope>
    <source>
        <strain evidence="1 2">J6</strain>
        <plasmid evidence="2">Plasmid ppz02</plasmid>
    </source>
</reference>
<dbReference type="AlphaFoldDB" id="A0A2H5F5H1"/>
<dbReference type="Proteomes" id="UP000234530">
    <property type="component" value="Plasmid pPZ02"/>
</dbReference>
<dbReference type="RefSeq" id="WP_101754765.1">
    <property type="nucleotide sequence ID" value="NZ_CP025432.1"/>
</dbReference>
<proteinExistence type="predicted"/>
<dbReference type="OrthoDB" id="7666004at2"/>
<evidence type="ECO:0000313" key="2">
    <source>
        <dbReference type="Proteomes" id="UP000234530"/>
    </source>
</evidence>
<keyword evidence="1" id="KW-0614">Plasmid</keyword>
<gene>
    <name evidence="1" type="ORF">CX676_21115</name>
</gene>
<accession>A0A2H5F5H1</accession>